<reference evidence="1" key="1">
    <citation type="journal article" date="2023" name="IMA Fungus">
        <title>Comparative genomic study of the Penicillium genus elucidates a diverse pangenome and 15 lateral gene transfer events.</title>
        <authorList>
            <person name="Petersen C."/>
            <person name="Sorensen T."/>
            <person name="Nielsen M.R."/>
            <person name="Sondergaard T.E."/>
            <person name="Sorensen J.L."/>
            <person name="Fitzpatrick D.A."/>
            <person name="Frisvad J.C."/>
            <person name="Nielsen K.L."/>
        </authorList>
    </citation>
    <scope>NUCLEOTIDE SEQUENCE</scope>
    <source>
        <strain evidence="1">IBT 15450</strain>
    </source>
</reference>
<protein>
    <submittedName>
        <fullName evidence="1">Uncharacterized protein</fullName>
    </submittedName>
</protein>
<reference evidence="1" key="2">
    <citation type="submission" date="2023-01" db="EMBL/GenBank/DDBJ databases">
        <authorList>
            <person name="Petersen C."/>
        </authorList>
    </citation>
    <scope>NUCLEOTIDE SEQUENCE</scope>
    <source>
        <strain evidence="1">IBT 15450</strain>
    </source>
</reference>
<name>A0AAD6N701_PENCN</name>
<evidence type="ECO:0000313" key="2">
    <source>
        <dbReference type="Proteomes" id="UP001219568"/>
    </source>
</evidence>
<proteinExistence type="predicted"/>
<keyword evidence="2" id="KW-1185">Reference proteome</keyword>
<dbReference type="EMBL" id="JAQJZL010000010">
    <property type="protein sequence ID" value="KAJ6035603.1"/>
    <property type="molecule type" value="Genomic_DNA"/>
</dbReference>
<dbReference type="Proteomes" id="UP001219568">
    <property type="component" value="Unassembled WGS sequence"/>
</dbReference>
<sequence length="60" mass="6967">MASTERSGARLRRETERRTSLVINRRFDVRKVDSRARATQCVRIAKNQVALEEEYKTTGV</sequence>
<gene>
    <name evidence="1" type="ORF">N7460_009778</name>
</gene>
<dbReference type="AlphaFoldDB" id="A0AAD6N701"/>
<evidence type="ECO:0000313" key="1">
    <source>
        <dbReference type="EMBL" id="KAJ6035603.1"/>
    </source>
</evidence>
<comment type="caution">
    <text evidence="1">The sequence shown here is derived from an EMBL/GenBank/DDBJ whole genome shotgun (WGS) entry which is preliminary data.</text>
</comment>
<accession>A0AAD6N701</accession>
<organism evidence="1 2">
    <name type="scientific">Penicillium canescens</name>
    <dbReference type="NCBI Taxonomy" id="5083"/>
    <lineage>
        <taxon>Eukaryota</taxon>
        <taxon>Fungi</taxon>
        <taxon>Dikarya</taxon>
        <taxon>Ascomycota</taxon>
        <taxon>Pezizomycotina</taxon>
        <taxon>Eurotiomycetes</taxon>
        <taxon>Eurotiomycetidae</taxon>
        <taxon>Eurotiales</taxon>
        <taxon>Aspergillaceae</taxon>
        <taxon>Penicillium</taxon>
    </lineage>
</organism>